<accession>A0A381NMX3</accession>
<evidence type="ECO:0000313" key="1">
    <source>
        <dbReference type="EMBL" id="SUZ55931.1"/>
    </source>
</evidence>
<gene>
    <name evidence="1" type="ORF">METZ01_LOCUS8785</name>
</gene>
<name>A0A381NMX3_9ZZZZ</name>
<proteinExistence type="predicted"/>
<dbReference type="AlphaFoldDB" id="A0A381NMX3"/>
<sequence>MPARGFQLIAIEAKRHRKSAPQKQVRIDHNTTILSIKQKSDKEMDIEMRYTVSYGLLGIVQLDCAIGYVDNAKGVVKKAAEKWDKEHKLPDAIAEAVHNRALAQGSFEVLNIAKKLNLPPPFKVEIPQIKIGKKEGSSNSKDSSPEVA</sequence>
<organism evidence="1">
    <name type="scientific">marine metagenome</name>
    <dbReference type="NCBI Taxonomy" id="408172"/>
    <lineage>
        <taxon>unclassified sequences</taxon>
        <taxon>metagenomes</taxon>
        <taxon>ecological metagenomes</taxon>
    </lineage>
</organism>
<dbReference type="EMBL" id="UINC01000469">
    <property type="protein sequence ID" value="SUZ55931.1"/>
    <property type="molecule type" value="Genomic_DNA"/>
</dbReference>
<protein>
    <submittedName>
        <fullName evidence="1">Uncharacterized protein</fullName>
    </submittedName>
</protein>
<reference evidence="1" key="1">
    <citation type="submission" date="2018-05" db="EMBL/GenBank/DDBJ databases">
        <authorList>
            <person name="Lanie J.A."/>
            <person name="Ng W.-L."/>
            <person name="Kazmierczak K.M."/>
            <person name="Andrzejewski T.M."/>
            <person name="Davidsen T.M."/>
            <person name="Wayne K.J."/>
            <person name="Tettelin H."/>
            <person name="Glass J.I."/>
            <person name="Rusch D."/>
            <person name="Podicherti R."/>
            <person name="Tsui H.-C.T."/>
            <person name="Winkler M.E."/>
        </authorList>
    </citation>
    <scope>NUCLEOTIDE SEQUENCE</scope>
</reference>